<sequence length="79" mass="8581">MSPDETAAAILSYDGHIDDLPQIVIDLTTTPHENGVIVRIENYLNVPQRAGPDVHVVVANSRTERMLSRLFTGSGGKPL</sequence>
<dbReference type="RefSeq" id="WP_147232883.1">
    <property type="nucleotide sequence ID" value="NZ_JAHHDY010000009.1"/>
</dbReference>
<dbReference type="Proteomes" id="UP000763802">
    <property type="component" value="Unassembled WGS sequence"/>
</dbReference>
<proteinExistence type="predicted"/>
<accession>A0ABS5WND0</accession>
<reference evidence="1 2" key="1">
    <citation type="submission" date="2021-05" db="EMBL/GenBank/DDBJ databases">
        <title>Draft genomes of marine bacteria isolated from model chitin particles.</title>
        <authorList>
            <person name="Datta M.S."/>
            <person name="Schwartzman J.A."/>
            <person name="Cordero O."/>
        </authorList>
    </citation>
    <scope>NUCLEOTIDE SEQUENCE [LARGE SCALE GENOMIC DNA]</scope>
    <source>
        <strain evidence="1 2">4E07</strain>
    </source>
</reference>
<protein>
    <submittedName>
        <fullName evidence="1">Uncharacterized protein</fullName>
    </submittedName>
</protein>
<name>A0ABS5WND0_9RHOB</name>
<dbReference type="EMBL" id="JAHHDY010000009">
    <property type="protein sequence ID" value="MBT3140646.1"/>
    <property type="molecule type" value="Genomic_DNA"/>
</dbReference>
<evidence type="ECO:0000313" key="1">
    <source>
        <dbReference type="EMBL" id="MBT3140646.1"/>
    </source>
</evidence>
<gene>
    <name evidence="1" type="ORF">KL867_06265</name>
</gene>
<organism evidence="1 2">
    <name type="scientific">Falsiruegeria litorea</name>
    <dbReference type="NCBI Taxonomy" id="1280831"/>
    <lineage>
        <taxon>Bacteria</taxon>
        <taxon>Pseudomonadati</taxon>
        <taxon>Pseudomonadota</taxon>
        <taxon>Alphaproteobacteria</taxon>
        <taxon>Rhodobacterales</taxon>
        <taxon>Roseobacteraceae</taxon>
        <taxon>Falsiruegeria</taxon>
    </lineage>
</organism>
<keyword evidence="2" id="KW-1185">Reference proteome</keyword>
<comment type="caution">
    <text evidence="1">The sequence shown here is derived from an EMBL/GenBank/DDBJ whole genome shotgun (WGS) entry which is preliminary data.</text>
</comment>
<evidence type="ECO:0000313" key="2">
    <source>
        <dbReference type="Proteomes" id="UP000763802"/>
    </source>
</evidence>